<evidence type="ECO:0000313" key="3">
    <source>
        <dbReference type="Proteomes" id="UP000322454"/>
    </source>
</evidence>
<proteinExistence type="predicted"/>
<name>A0A520XF99_9DELT</name>
<gene>
    <name evidence="2" type="ORF">EVJ48_02770</name>
</gene>
<organism evidence="2 3">
    <name type="scientific">Candidatus Acidulodesulfobacterium acidiphilum</name>
    <dbReference type="NCBI Taxonomy" id="2597224"/>
    <lineage>
        <taxon>Bacteria</taxon>
        <taxon>Deltaproteobacteria</taxon>
        <taxon>Candidatus Acidulodesulfobacterales</taxon>
        <taxon>Candidatus Acidulodesulfobacterium</taxon>
    </lineage>
</organism>
<protein>
    <recommendedName>
        <fullName evidence="4">Phage abortive infection protein</fullName>
    </recommendedName>
</protein>
<dbReference type="EMBL" id="SHMQ01000005">
    <property type="protein sequence ID" value="RZV39861.1"/>
    <property type="molecule type" value="Genomic_DNA"/>
</dbReference>
<evidence type="ECO:0000313" key="2">
    <source>
        <dbReference type="EMBL" id="RZV39861.1"/>
    </source>
</evidence>
<evidence type="ECO:0008006" key="4">
    <source>
        <dbReference type="Google" id="ProtNLM"/>
    </source>
</evidence>
<dbReference type="AlphaFoldDB" id="A0A520XF99"/>
<dbReference type="PROSITE" id="PS51257">
    <property type="entry name" value="PROKAR_LIPOPROTEIN"/>
    <property type="match status" value="1"/>
</dbReference>
<feature type="transmembrane region" description="Helical" evidence="1">
    <location>
        <begin position="7"/>
        <end position="32"/>
    </location>
</feature>
<feature type="transmembrane region" description="Helical" evidence="1">
    <location>
        <begin position="44"/>
        <end position="67"/>
    </location>
</feature>
<keyword evidence="1" id="KW-0472">Membrane</keyword>
<accession>A0A520XF99</accession>
<reference evidence="2 3" key="1">
    <citation type="submission" date="2019-01" db="EMBL/GenBank/DDBJ databases">
        <title>Insights into ecological role of a new deltaproteobacterial order Candidatus Sinidesulfobacterales (Sva0485) by metagenomics and metatranscriptomics.</title>
        <authorList>
            <person name="Tan S."/>
            <person name="Liu J."/>
            <person name="Fang Y."/>
            <person name="Hedlund B."/>
            <person name="Lian Z.-H."/>
            <person name="Huang L.-Y."/>
            <person name="Li J.-T."/>
            <person name="Huang L.-N."/>
            <person name="Li W.-J."/>
            <person name="Jiang H.-C."/>
            <person name="Dong H.-L."/>
            <person name="Shu W.-S."/>
        </authorList>
    </citation>
    <scope>NUCLEOTIDE SEQUENCE [LARGE SCALE GENOMIC DNA]</scope>
    <source>
        <strain evidence="2">AP4</strain>
    </source>
</reference>
<keyword evidence="1" id="KW-0812">Transmembrane</keyword>
<comment type="caution">
    <text evidence="2">The sequence shown here is derived from an EMBL/GenBank/DDBJ whole genome shotgun (WGS) entry which is preliminary data.</text>
</comment>
<evidence type="ECO:0000256" key="1">
    <source>
        <dbReference type="SAM" id="Phobius"/>
    </source>
</evidence>
<keyword evidence="1" id="KW-1133">Transmembrane helix</keyword>
<sequence length="324" mass="38353">MNKWLVTILILIFGVIPIGIVSCILAYNLISVLHNLGNSNYVDILFSGFAAFGTIILATATFISLFITQIKDDKKKKEILNQLNIAHLADIKENCLKPMLGLINDYYNNYCMFEISEESKFNDVWLQNELDYPTHFWDEKLVYGGINYNAIVNNKLYNDLEYHKITKGIVHEFHNFLELIISNCMQYKESLKELFIKIKNYEEFKQLVLRIEQKDKAKNTILSNDTKYDYIRLIIIISLGYPDIEYVYQNYFKMAYNIREYENIKNIGNFYKESNEVKKILLLKNEVKSNYEPLRKKIMHILNYEDLLDECDYLKIKHKIIFAE</sequence>
<dbReference type="Proteomes" id="UP000322454">
    <property type="component" value="Unassembled WGS sequence"/>
</dbReference>